<comment type="caution">
    <text evidence="2">The sequence shown here is derived from an EMBL/GenBank/DDBJ whole genome shotgun (WGS) entry which is preliminary data.</text>
</comment>
<keyword evidence="3" id="KW-1185">Reference proteome</keyword>
<feature type="region of interest" description="Disordered" evidence="1">
    <location>
        <begin position="1"/>
        <end position="24"/>
    </location>
</feature>
<proteinExistence type="predicted"/>
<evidence type="ECO:0000313" key="2">
    <source>
        <dbReference type="EMBL" id="KAG5531742.1"/>
    </source>
</evidence>
<sequence length="75" mass="8396">MDKSDPKWKGKGIAECSSRSERVRHRKIPGPAGVVQKALHRRREGEGVLEMTTQEAVHRALTVESEDTEFVDNPA</sequence>
<reference evidence="2" key="1">
    <citation type="submission" date="2020-08" db="EMBL/GenBank/DDBJ databases">
        <title>Plant Genome Project.</title>
        <authorList>
            <person name="Zhang R.-G."/>
        </authorList>
    </citation>
    <scope>NUCLEOTIDE SEQUENCE</scope>
    <source>
        <strain evidence="2">WSP0</strain>
        <tissue evidence="2">Leaf</tissue>
    </source>
</reference>
<protein>
    <submittedName>
        <fullName evidence="2">Uncharacterized protein</fullName>
    </submittedName>
</protein>
<evidence type="ECO:0000256" key="1">
    <source>
        <dbReference type="SAM" id="MobiDB-lite"/>
    </source>
</evidence>
<accession>A0AAV6ITJ0</accession>
<gene>
    <name evidence="2" type="ORF">RHGRI_026384</name>
</gene>
<dbReference type="AlphaFoldDB" id="A0AAV6ITJ0"/>
<dbReference type="EMBL" id="JACTNZ010000009">
    <property type="protein sequence ID" value="KAG5531742.1"/>
    <property type="molecule type" value="Genomic_DNA"/>
</dbReference>
<evidence type="ECO:0000313" key="3">
    <source>
        <dbReference type="Proteomes" id="UP000823749"/>
    </source>
</evidence>
<organism evidence="2 3">
    <name type="scientific">Rhododendron griersonianum</name>
    <dbReference type="NCBI Taxonomy" id="479676"/>
    <lineage>
        <taxon>Eukaryota</taxon>
        <taxon>Viridiplantae</taxon>
        <taxon>Streptophyta</taxon>
        <taxon>Embryophyta</taxon>
        <taxon>Tracheophyta</taxon>
        <taxon>Spermatophyta</taxon>
        <taxon>Magnoliopsida</taxon>
        <taxon>eudicotyledons</taxon>
        <taxon>Gunneridae</taxon>
        <taxon>Pentapetalae</taxon>
        <taxon>asterids</taxon>
        <taxon>Ericales</taxon>
        <taxon>Ericaceae</taxon>
        <taxon>Ericoideae</taxon>
        <taxon>Rhodoreae</taxon>
        <taxon>Rhododendron</taxon>
    </lineage>
</organism>
<name>A0AAV6ITJ0_9ERIC</name>
<dbReference type="Proteomes" id="UP000823749">
    <property type="component" value="Chromosome 9"/>
</dbReference>